<proteinExistence type="inferred from homology"/>
<dbReference type="CDD" id="cd08674">
    <property type="entry name" value="Cdt1_m"/>
    <property type="match status" value="1"/>
</dbReference>
<dbReference type="Pfam" id="PF06579">
    <property type="entry name" value="Ly-6_related"/>
    <property type="match status" value="1"/>
</dbReference>
<dbReference type="InterPro" id="IPR014939">
    <property type="entry name" value="CDT1_Gemini-bd-like"/>
</dbReference>
<accession>A0A0V0ZY59</accession>
<name>A0A0V0ZY59_9BILA</name>
<keyword evidence="5" id="KW-1185">Reference proteome</keyword>
<feature type="domain" description="CDT1 Geminin-binding" evidence="3">
    <location>
        <begin position="216"/>
        <end position="427"/>
    </location>
</feature>
<dbReference type="GO" id="GO:0071163">
    <property type="term" value="P:DNA replication preinitiation complex assembly"/>
    <property type="evidence" value="ECO:0007669"/>
    <property type="project" value="InterPro"/>
</dbReference>
<dbReference type="SMART" id="SM01075">
    <property type="entry name" value="CDT1"/>
    <property type="match status" value="1"/>
</dbReference>
<dbReference type="SUPFAM" id="SSF46785">
    <property type="entry name" value="Winged helix' DNA-binding domain"/>
    <property type="match status" value="1"/>
</dbReference>
<comment type="similarity">
    <text evidence="1">Belongs to the Cdt1 family.</text>
</comment>
<sequence length="987" mass="111727">MLNFAMSRIKKDSGQLKITNFYPNSRSLPFVSPLGKKSKLIASDSNEQVESTLSEKWNFMKPYDEPRRKRTAVARLSKTAIGKTSGSERSTKARQLHFGSDNCEFGTFHSKDSASSVSSTSVDGIVLSPKSKSGGLSYDVDTLRNCLKKSGARKNLSAALKNYEENTNSRLGNFISAHVSPKKSLSSDFQSPKKFDSPPAHEQLASLASEQSELALPGHFSFLLETFRAMDLVISLCNRRDLVTFENVKKSVEKLNRRFAWEQKTFTLHHLGQIKTVYPNAYTFKVKEKSREFRSMDGSYYDFIIIPNVDDDLELPGDRKSTIDNKSETDCASVEVQLPSSPTANKPGTSNVMVVSRKLFTPERLRYRAKLFHEKLLDIVREHHKKFLQSLNPPVELSAQDENRILRWHPNFHLEEVPEIPASELPVIPRRSKPVTCAEFLDQLTDKTKLADPIYDALKKVASAAASDTKTEVSEIDLKDTNMQVKKKNAIPAAVLEKVRAREAMKKKELMFRTSKETQLALRKSRLLDIARILKLAYLIEGKTSMHMDDITTQLRNSYKSLLSKDEIMEHLKLLCDLVPTWIKSYNLDKMGMYFKIASEETEGTLKKLEVIAEESRAYISCSSTRIAFNFATYSSFKKCFISTTTLSSNQFCANEKFFSYKKLKFWLLSKIMKFLECSSFLAGSSKLILEKILFSMVWKIYFFSISKEKEKMLALLIFFISKSLISADNPAPFSCITCASKELQKAWHLTSFPRMMEEDSFTLQCSDKQVATVESCSTLCVAMVMNKPSLDGKEETLYVRGCLDRLYGAGEIDKSYASKCQEGRVSHFDSQNKRIRSKALVYFCDSDRCNAGSYEDLKGFCKKQDTKLIDCYECADGDKCDRGHSCSGEFCLKTVTKINEVAQTIRTCSSINPLAPVKEFGNDKAICAHIEMENHMWTRLAKPNIRIASDHCYCQDNYCNSANFLTLSGMTIITFILLLGSTCVML</sequence>
<evidence type="ECO:0000313" key="4">
    <source>
        <dbReference type="EMBL" id="KRY17196.1"/>
    </source>
</evidence>
<dbReference type="PANTHER" id="PTHR28637:SF1">
    <property type="entry name" value="DNA REPLICATION FACTOR CDT1"/>
    <property type="match status" value="1"/>
</dbReference>
<dbReference type="InterPro" id="IPR032054">
    <property type="entry name" value="Cdt1_C"/>
</dbReference>
<dbReference type="Proteomes" id="UP000054783">
    <property type="component" value="Unassembled WGS sequence"/>
</dbReference>
<dbReference type="OrthoDB" id="5915520at2759"/>
<dbReference type="Pfam" id="PF08839">
    <property type="entry name" value="CDT1"/>
    <property type="match status" value="1"/>
</dbReference>
<dbReference type="GO" id="GO:0005634">
    <property type="term" value="C:nucleus"/>
    <property type="evidence" value="ECO:0007669"/>
    <property type="project" value="TreeGrafter"/>
</dbReference>
<dbReference type="Pfam" id="PF16679">
    <property type="entry name" value="CDT1_C"/>
    <property type="match status" value="1"/>
</dbReference>
<keyword evidence="2" id="KW-0131">Cell cycle</keyword>
<dbReference type="STRING" id="990121.A0A0V0ZY59"/>
<dbReference type="CDD" id="cd08767">
    <property type="entry name" value="Cdt1_c"/>
    <property type="match status" value="1"/>
</dbReference>
<dbReference type="InterPro" id="IPR036390">
    <property type="entry name" value="WH_DNA-bd_sf"/>
</dbReference>
<dbReference type="GO" id="GO:0030174">
    <property type="term" value="P:regulation of DNA-templated DNA replication initiation"/>
    <property type="evidence" value="ECO:0007669"/>
    <property type="project" value="InterPro"/>
</dbReference>
<dbReference type="GO" id="GO:0000278">
    <property type="term" value="P:mitotic cell cycle"/>
    <property type="evidence" value="ECO:0007669"/>
    <property type="project" value="TreeGrafter"/>
</dbReference>
<dbReference type="InterPro" id="IPR038090">
    <property type="entry name" value="Cdt1_C_WH_dom_sf"/>
</dbReference>
<dbReference type="InterPro" id="IPR010558">
    <property type="entry name" value="Ly-6-related"/>
</dbReference>
<dbReference type="GO" id="GO:0003677">
    <property type="term" value="F:DNA binding"/>
    <property type="evidence" value="ECO:0007669"/>
    <property type="project" value="InterPro"/>
</dbReference>
<evidence type="ECO:0000256" key="1">
    <source>
        <dbReference type="ARBA" id="ARBA00008356"/>
    </source>
</evidence>
<dbReference type="EMBL" id="JYDQ01000065">
    <property type="protein sequence ID" value="KRY17196.1"/>
    <property type="molecule type" value="Genomic_DNA"/>
</dbReference>
<dbReference type="InterPro" id="IPR045173">
    <property type="entry name" value="Cdt1"/>
</dbReference>
<dbReference type="AlphaFoldDB" id="A0A0V0ZY59"/>
<dbReference type="GO" id="GO:0070182">
    <property type="term" value="F:DNA polymerase binding"/>
    <property type="evidence" value="ECO:0007669"/>
    <property type="project" value="TreeGrafter"/>
</dbReference>
<dbReference type="Gene3D" id="1.10.10.1420">
    <property type="entry name" value="DNA replication factor Cdt1, C-terminal WH domain"/>
    <property type="match status" value="1"/>
</dbReference>
<protein>
    <submittedName>
        <fullName evidence="4">DNA replication factor Cdt1</fullName>
    </submittedName>
</protein>
<evidence type="ECO:0000256" key="2">
    <source>
        <dbReference type="ARBA" id="ARBA00023306"/>
    </source>
</evidence>
<comment type="caution">
    <text evidence="4">The sequence shown here is derived from an EMBL/GenBank/DDBJ whole genome shotgun (WGS) entry which is preliminary data.</text>
</comment>
<reference evidence="4 5" key="1">
    <citation type="submission" date="2015-01" db="EMBL/GenBank/DDBJ databases">
        <title>Evolution of Trichinella species and genotypes.</title>
        <authorList>
            <person name="Korhonen P.K."/>
            <person name="Edoardo P."/>
            <person name="Giuseppe L.R."/>
            <person name="Gasser R.B."/>
        </authorList>
    </citation>
    <scope>NUCLEOTIDE SEQUENCE [LARGE SCALE GENOMIC DNA]</scope>
    <source>
        <strain evidence="4">ISS2496</strain>
    </source>
</reference>
<dbReference type="PANTHER" id="PTHR28637">
    <property type="entry name" value="DNA REPLICATION FACTOR CDT1"/>
    <property type="match status" value="1"/>
</dbReference>
<evidence type="ECO:0000313" key="5">
    <source>
        <dbReference type="Proteomes" id="UP000054783"/>
    </source>
</evidence>
<dbReference type="GO" id="GO:0000076">
    <property type="term" value="P:DNA replication checkpoint signaling"/>
    <property type="evidence" value="ECO:0007669"/>
    <property type="project" value="TreeGrafter"/>
</dbReference>
<organism evidence="4 5">
    <name type="scientific">Trichinella patagoniensis</name>
    <dbReference type="NCBI Taxonomy" id="990121"/>
    <lineage>
        <taxon>Eukaryota</taxon>
        <taxon>Metazoa</taxon>
        <taxon>Ecdysozoa</taxon>
        <taxon>Nematoda</taxon>
        <taxon>Enoplea</taxon>
        <taxon>Dorylaimia</taxon>
        <taxon>Trichinellida</taxon>
        <taxon>Trichinellidae</taxon>
        <taxon>Trichinella</taxon>
    </lineage>
</organism>
<gene>
    <name evidence="4" type="primary">cdt1</name>
    <name evidence="4" type="ORF">T12_12647</name>
</gene>
<evidence type="ECO:0000259" key="3">
    <source>
        <dbReference type="SMART" id="SM01075"/>
    </source>
</evidence>